<gene>
    <name evidence="2" type="ORF">TNO010_150219</name>
</gene>
<proteinExistence type="predicted"/>
<accession>A0A2I2M6U1</accession>
<evidence type="ECO:0000313" key="3">
    <source>
        <dbReference type="Proteomes" id="UP000490060"/>
    </source>
</evidence>
<keyword evidence="1" id="KW-0472">Membrane</keyword>
<dbReference type="RefSeq" id="WP_172505052.1">
    <property type="nucleotide sequence ID" value="NZ_OENE01000007.1"/>
</dbReference>
<evidence type="ECO:0000256" key="1">
    <source>
        <dbReference type="SAM" id="Phobius"/>
    </source>
</evidence>
<dbReference type="EMBL" id="OENE01000007">
    <property type="protein sequence ID" value="SOU88268.1"/>
    <property type="molecule type" value="Genomic_DNA"/>
</dbReference>
<evidence type="ECO:0008006" key="4">
    <source>
        <dbReference type="Google" id="ProtNLM"/>
    </source>
</evidence>
<name>A0A2I2M6U1_9FLAO</name>
<evidence type="ECO:0000313" key="2">
    <source>
        <dbReference type="EMBL" id="SOU88268.1"/>
    </source>
</evidence>
<feature type="transmembrane region" description="Helical" evidence="1">
    <location>
        <begin position="6"/>
        <end position="23"/>
    </location>
</feature>
<dbReference type="AlphaFoldDB" id="A0A2I2M6U1"/>
<reference evidence="2 3" key="1">
    <citation type="submission" date="2017-11" db="EMBL/GenBank/DDBJ databases">
        <authorList>
            <person name="Duchaud E."/>
        </authorList>
    </citation>
    <scope>NUCLEOTIDE SEQUENCE [LARGE SCALE GENOMIC DNA]</scope>
    <source>
        <strain evidence="2 3">TNO010</strain>
    </source>
</reference>
<organism evidence="2 3">
    <name type="scientific">Tenacibaculum finnmarkense genomovar ulcerans</name>
    <dbReference type="NCBI Taxonomy" id="2781388"/>
    <lineage>
        <taxon>Bacteria</taxon>
        <taxon>Pseudomonadati</taxon>
        <taxon>Bacteroidota</taxon>
        <taxon>Flavobacteriia</taxon>
        <taxon>Flavobacteriales</taxon>
        <taxon>Flavobacteriaceae</taxon>
        <taxon>Tenacibaculum</taxon>
        <taxon>Tenacibaculum finnmarkense</taxon>
    </lineage>
</organism>
<keyword evidence="1" id="KW-1133">Transmembrane helix</keyword>
<protein>
    <recommendedName>
        <fullName evidence="4">Lipoprotein</fullName>
    </recommendedName>
</protein>
<dbReference type="PROSITE" id="PS51257">
    <property type="entry name" value="PROKAR_LIPOPROTEIN"/>
    <property type="match status" value="1"/>
</dbReference>
<sequence length="101" mass="12265">MKKRYIYIIIICVFIFSCILFLRNKESYSYVEKGNEMINKVYLYKKEHKKFPDSTSNFIINTEMGQGPYYKKLNDTVFIVYYNLGLDHDQLIFNSFTKEWK</sequence>
<dbReference type="Proteomes" id="UP000490060">
    <property type="component" value="Unassembled WGS sequence"/>
</dbReference>
<keyword evidence="1" id="KW-0812">Transmembrane</keyword>